<dbReference type="HOGENOM" id="CLU_029202_0_0_1"/>
<feature type="compositionally biased region" description="Polar residues" evidence="2">
    <location>
        <begin position="387"/>
        <end position="397"/>
    </location>
</feature>
<feature type="region of interest" description="Disordered" evidence="2">
    <location>
        <begin position="262"/>
        <end position="322"/>
    </location>
</feature>
<gene>
    <name evidence="3" type="ORF">A1Q2_04713</name>
</gene>
<keyword evidence="4" id="KW-1185">Reference proteome</keyword>
<feature type="region of interest" description="Disordered" evidence="2">
    <location>
        <begin position="354"/>
        <end position="454"/>
    </location>
</feature>
<keyword evidence="1" id="KW-0175">Coiled coil</keyword>
<dbReference type="Gene3D" id="1.20.1270.60">
    <property type="entry name" value="Arfaptin homology (AH) domain/BAR domain"/>
    <property type="match status" value="1"/>
</dbReference>
<dbReference type="OMA" id="KAGYHEE"/>
<dbReference type="OrthoDB" id="5594612at2759"/>
<dbReference type="GO" id="GO:0005543">
    <property type="term" value="F:phospholipid binding"/>
    <property type="evidence" value="ECO:0007669"/>
    <property type="project" value="InterPro"/>
</dbReference>
<name>K1VJU8_TRIAC</name>
<organism evidence="3 4">
    <name type="scientific">Trichosporon asahii var. asahii (strain CBS 8904)</name>
    <name type="common">Yeast</name>
    <dbReference type="NCBI Taxonomy" id="1220162"/>
    <lineage>
        <taxon>Eukaryota</taxon>
        <taxon>Fungi</taxon>
        <taxon>Dikarya</taxon>
        <taxon>Basidiomycota</taxon>
        <taxon>Agaricomycotina</taxon>
        <taxon>Tremellomycetes</taxon>
        <taxon>Trichosporonales</taxon>
        <taxon>Trichosporonaceae</taxon>
        <taxon>Trichosporon</taxon>
    </lineage>
</organism>
<evidence type="ECO:0000256" key="2">
    <source>
        <dbReference type="SAM" id="MobiDB-lite"/>
    </source>
</evidence>
<feature type="compositionally biased region" description="Polar residues" evidence="2">
    <location>
        <begin position="271"/>
        <end position="291"/>
    </location>
</feature>
<dbReference type="InterPro" id="IPR037470">
    <property type="entry name" value="IVY1"/>
</dbReference>
<comment type="caution">
    <text evidence="3">The sequence shown here is derived from an EMBL/GenBank/DDBJ whole genome shotgun (WGS) entry which is preliminary data.</text>
</comment>
<dbReference type="InterPro" id="IPR027267">
    <property type="entry name" value="AH/BAR_dom_sf"/>
</dbReference>
<reference evidence="3 4" key="1">
    <citation type="journal article" date="2012" name="Eukaryot. Cell">
        <title>Genome sequence of the Trichosporon asahii environmental strain CBS 8904.</title>
        <authorList>
            <person name="Yang R.Y."/>
            <person name="Li H.T."/>
            <person name="Zhu H."/>
            <person name="Zhou G.P."/>
            <person name="Wang M."/>
            <person name="Wang L."/>
        </authorList>
    </citation>
    <scope>NUCLEOTIDE SEQUENCE [LARGE SCALE GENOMIC DNA]</scope>
    <source>
        <strain evidence="3 4">CBS 8904</strain>
    </source>
</reference>
<dbReference type="PANTHER" id="PTHR38407:SF1">
    <property type="entry name" value="PROTEIN IVY1"/>
    <property type="match status" value="1"/>
</dbReference>
<dbReference type="SUPFAM" id="SSF103657">
    <property type="entry name" value="BAR/IMD domain-like"/>
    <property type="match status" value="1"/>
</dbReference>
<feature type="compositionally biased region" description="Basic and acidic residues" evidence="2">
    <location>
        <begin position="292"/>
        <end position="309"/>
    </location>
</feature>
<protein>
    <submittedName>
        <fullName evidence="3">Uncharacterized protein</fullName>
    </submittedName>
</protein>
<dbReference type="AlphaFoldDB" id="K1VJU8"/>
<evidence type="ECO:0000313" key="4">
    <source>
        <dbReference type="Proteomes" id="UP000006757"/>
    </source>
</evidence>
<feature type="compositionally biased region" description="Low complexity" evidence="2">
    <location>
        <begin position="423"/>
        <end position="438"/>
    </location>
</feature>
<sequence length="454" mass="49402">MSSSLHRTRHDSMQSNASFSHAWPRPPSPTFSTTTTGSKVNLSESHTLISRKDLRASIACFEDLMAAAKAYRNALLAMSSATAAFASAMEACSRVKGCREANAALAGAGGLQFLISNHEQLLADTVYRQFEIPLLEALDNYKLMTSDRLAQYEKALQAQSEKIRRTEAENMKIGRRKKRDLSQFRTALAELQRQVDELDGIKLQYHEEVLEAEEETWDTVLSKVAFVIRSQLDFYEKIAGKASDPILEPIVSSIPDPFDALRLDSAPASPTPNLTRILNSQSNSIHSSTESSPDKAEHQHSVNKEDPRSPSKLGLGSSAPASAQPCIVDAMGERGVWDDVASGLRARRELSVIDERESVSPSKSGEPLASATDDEANGEAEHETESEAQSQGPTNDVNEAKEDSDGTHTPKTPKTPSTPTPHTPKTTSDTLDNVSTRSTRSRVSETAPQVDVAA</sequence>
<evidence type="ECO:0000256" key="1">
    <source>
        <dbReference type="SAM" id="Coils"/>
    </source>
</evidence>
<dbReference type="InParanoid" id="K1VJU8"/>
<feature type="coiled-coil region" evidence="1">
    <location>
        <begin position="149"/>
        <end position="208"/>
    </location>
</feature>
<feature type="compositionally biased region" description="Basic and acidic residues" evidence="2">
    <location>
        <begin position="398"/>
        <end position="408"/>
    </location>
</feature>
<dbReference type="GO" id="GO:0000329">
    <property type="term" value="C:fungal-type vacuole membrane"/>
    <property type="evidence" value="ECO:0007669"/>
    <property type="project" value="InterPro"/>
</dbReference>
<feature type="region of interest" description="Disordered" evidence="2">
    <location>
        <begin position="1"/>
        <end position="38"/>
    </location>
</feature>
<dbReference type="STRING" id="1220162.K1VJU8"/>
<evidence type="ECO:0000313" key="3">
    <source>
        <dbReference type="EMBL" id="EKD01026.1"/>
    </source>
</evidence>
<accession>K1VJU8</accession>
<dbReference type="GO" id="GO:0042144">
    <property type="term" value="P:vacuole fusion, non-autophagic"/>
    <property type="evidence" value="ECO:0007669"/>
    <property type="project" value="InterPro"/>
</dbReference>
<dbReference type="EMBL" id="AMBO01000328">
    <property type="protein sequence ID" value="EKD01026.1"/>
    <property type="molecule type" value="Genomic_DNA"/>
</dbReference>
<dbReference type="eggNOG" id="ENOG502QTA6">
    <property type="taxonomic scope" value="Eukaryota"/>
</dbReference>
<dbReference type="FunFam" id="1.20.1270.60:FF:000075">
    <property type="entry name" value="Related to IVY1-phospholipid-binding protein"/>
    <property type="match status" value="1"/>
</dbReference>
<dbReference type="Proteomes" id="UP000006757">
    <property type="component" value="Unassembled WGS sequence"/>
</dbReference>
<dbReference type="PANTHER" id="PTHR38407">
    <property type="entry name" value="PROTEIN IVY1"/>
    <property type="match status" value="1"/>
</dbReference>
<proteinExistence type="predicted"/>